<sequence>MTVGKLRLKDILKLEKECTATFLRRIKMDEQLDINMIKVLTQPPVPPAVHYVNPRTIMGQFEWDKLKRQYRLLADHHCMICQRYVSHTAGDWLELHEQYEYDFINLTQTLTGYVSICHKCHMYIHTGFLELQLQRGDISLEKYQQVIAKGEALLQAFGLQKIMYPSQACFYDPEWKLSFDGKLYQSH</sequence>
<evidence type="ECO:0000313" key="1">
    <source>
        <dbReference type="EMBL" id="KDA45865.1"/>
    </source>
</evidence>
<organism evidence="1 2">
    <name type="scientific">Ligilactobacillus animalis</name>
    <dbReference type="NCBI Taxonomy" id="1605"/>
    <lineage>
        <taxon>Bacteria</taxon>
        <taxon>Bacillati</taxon>
        <taxon>Bacillota</taxon>
        <taxon>Bacilli</taxon>
        <taxon>Lactobacillales</taxon>
        <taxon>Lactobacillaceae</taxon>
        <taxon>Ligilactobacillus</taxon>
    </lineage>
</organism>
<gene>
    <name evidence="1" type="ORF">Lani381_0901</name>
</gene>
<proteinExistence type="predicted"/>
<keyword evidence="2" id="KW-1185">Reference proteome</keyword>
<protein>
    <recommendedName>
        <fullName evidence="3">HNH endonuclease</fullName>
    </recommendedName>
</protein>
<comment type="caution">
    <text evidence="1">The sequence shown here is derived from an EMBL/GenBank/DDBJ whole genome shotgun (WGS) entry which is preliminary data.</text>
</comment>
<evidence type="ECO:0008006" key="3">
    <source>
        <dbReference type="Google" id="ProtNLM"/>
    </source>
</evidence>
<evidence type="ECO:0000313" key="2">
    <source>
        <dbReference type="Proteomes" id="UP000027129"/>
    </source>
</evidence>
<dbReference type="Proteomes" id="UP000027129">
    <property type="component" value="Unassembled WGS sequence"/>
</dbReference>
<dbReference type="EMBL" id="JMHU01000008">
    <property type="protein sequence ID" value="KDA45865.1"/>
    <property type="molecule type" value="Genomic_DNA"/>
</dbReference>
<name>A0ABR4RSL1_9LACO</name>
<accession>A0ABR4RSL1</accession>
<reference evidence="1 2" key="1">
    <citation type="submission" date="2014-04" db="EMBL/GenBank/DDBJ databases">
        <title>Draft Genome Sequence of Lactobacillus animalis 381-IL-28.</title>
        <authorList>
            <person name="Sturino J.M."/>
            <person name="Rajendran M."/>
            <person name="Altermann E."/>
        </authorList>
    </citation>
    <scope>NUCLEOTIDE SEQUENCE [LARGE SCALE GENOMIC DNA]</scope>
    <source>
        <strain evidence="1 2">381-IL-28</strain>
    </source>
</reference>